<sequence length="170" mass="19842">MWNLVMVVLRIFMMVATKIPYVGPFLSHVSRQYYVYRSKISLKKIPGILLDVFIRSTIYKIIRDIFIKSDLYRIIIRFLSKISCAVCFENFRVDNDDNDDFGSQPRVLSCGHSFCTPCCRRIKLSSDNDYSTPKCPVCRSYFLFKGDRLPPLNYSLIELISKTEEYSLTS</sequence>
<protein>
    <recommendedName>
        <fullName evidence="5">RING-type domain-containing protein</fullName>
    </recommendedName>
</protein>
<accession>A0A3G5A0A7</accession>
<dbReference type="PANTHER" id="PTHR47156">
    <property type="entry name" value="PROTEIN CBG20824"/>
    <property type="match status" value="1"/>
</dbReference>
<name>A0A3G5A0A7_9VIRU</name>
<dbReference type="InterPro" id="IPR052667">
    <property type="entry name" value="E3_ubiquitin-ligase_RING"/>
</dbReference>
<dbReference type="Pfam" id="PF13445">
    <property type="entry name" value="zf-RING_UBOX"/>
    <property type="match status" value="1"/>
</dbReference>
<evidence type="ECO:0000313" key="6">
    <source>
        <dbReference type="EMBL" id="AYV80617.1"/>
    </source>
</evidence>
<keyword evidence="2 4" id="KW-0863">Zinc-finger</keyword>
<reference evidence="6" key="1">
    <citation type="submission" date="2018-10" db="EMBL/GenBank/DDBJ databases">
        <title>Hidden diversity of soil giant viruses.</title>
        <authorList>
            <person name="Schulz F."/>
            <person name="Alteio L."/>
            <person name="Goudeau D."/>
            <person name="Ryan E.M."/>
            <person name="Malmstrom R.R."/>
            <person name="Blanchard J."/>
            <person name="Woyke T."/>
        </authorList>
    </citation>
    <scope>NUCLEOTIDE SEQUENCE</scope>
    <source>
        <strain evidence="6">HAV1</strain>
    </source>
</reference>
<dbReference type="PROSITE" id="PS50089">
    <property type="entry name" value="ZF_RING_2"/>
    <property type="match status" value="1"/>
</dbReference>
<evidence type="ECO:0000256" key="3">
    <source>
        <dbReference type="ARBA" id="ARBA00022833"/>
    </source>
</evidence>
<gene>
    <name evidence="6" type="ORF">Harvfovirus3_62</name>
</gene>
<dbReference type="SMART" id="SM00184">
    <property type="entry name" value="RING"/>
    <property type="match status" value="1"/>
</dbReference>
<keyword evidence="3" id="KW-0862">Zinc</keyword>
<evidence type="ECO:0000256" key="1">
    <source>
        <dbReference type="ARBA" id="ARBA00022723"/>
    </source>
</evidence>
<keyword evidence="1" id="KW-0479">Metal-binding</keyword>
<dbReference type="GO" id="GO:0008270">
    <property type="term" value="F:zinc ion binding"/>
    <property type="evidence" value="ECO:0007669"/>
    <property type="project" value="UniProtKB-KW"/>
</dbReference>
<dbReference type="InterPro" id="IPR027370">
    <property type="entry name" value="Znf-RING_euk"/>
</dbReference>
<dbReference type="EMBL" id="MK072245">
    <property type="protein sequence ID" value="AYV80617.1"/>
    <property type="molecule type" value="Genomic_DNA"/>
</dbReference>
<feature type="domain" description="RING-type" evidence="5">
    <location>
        <begin position="84"/>
        <end position="139"/>
    </location>
</feature>
<proteinExistence type="predicted"/>
<organism evidence="6">
    <name type="scientific">Harvfovirus sp</name>
    <dbReference type="NCBI Taxonomy" id="2487768"/>
    <lineage>
        <taxon>Viruses</taxon>
        <taxon>Varidnaviria</taxon>
        <taxon>Bamfordvirae</taxon>
        <taxon>Nucleocytoviricota</taxon>
        <taxon>Megaviricetes</taxon>
        <taxon>Imitervirales</taxon>
        <taxon>Mimiviridae</taxon>
        <taxon>Klosneuvirinae</taxon>
    </lineage>
</organism>
<evidence type="ECO:0000256" key="2">
    <source>
        <dbReference type="ARBA" id="ARBA00022771"/>
    </source>
</evidence>
<dbReference type="InterPro" id="IPR001841">
    <property type="entry name" value="Znf_RING"/>
</dbReference>
<dbReference type="PANTHER" id="PTHR47156:SF10">
    <property type="entry name" value="E3 UBIQUITIN-PROTEIN LIGASE TRIM-21-RELATED"/>
    <property type="match status" value="1"/>
</dbReference>
<dbReference type="SUPFAM" id="SSF57850">
    <property type="entry name" value="RING/U-box"/>
    <property type="match status" value="1"/>
</dbReference>
<evidence type="ECO:0000259" key="5">
    <source>
        <dbReference type="PROSITE" id="PS50089"/>
    </source>
</evidence>
<dbReference type="Gene3D" id="3.30.40.10">
    <property type="entry name" value="Zinc/RING finger domain, C3HC4 (zinc finger)"/>
    <property type="match status" value="1"/>
</dbReference>
<dbReference type="InterPro" id="IPR013083">
    <property type="entry name" value="Znf_RING/FYVE/PHD"/>
</dbReference>
<evidence type="ECO:0000256" key="4">
    <source>
        <dbReference type="PROSITE-ProRule" id="PRU00175"/>
    </source>
</evidence>